<dbReference type="RefSeq" id="WP_108848693.1">
    <property type="nucleotide sequence ID" value="NZ_CP015449.1"/>
</dbReference>
<dbReference type="GO" id="GO:0016491">
    <property type="term" value="F:oxidoreductase activity"/>
    <property type="evidence" value="ECO:0007669"/>
    <property type="project" value="UniProtKB-KW"/>
</dbReference>
<reference evidence="3 4" key="1">
    <citation type="submission" date="2016-04" db="EMBL/GenBank/DDBJ databases">
        <title>Complete genome sequence of Dietzia lutea YIM 80766T, a strain isolated from desert soil in Egypt.</title>
        <authorList>
            <person name="Zhao J."/>
            <person name="Hu B."/>
            <person name="Geng S."/>
            <person name="Nie Y."/>
            <person name="Tang Y."/>
        </authorList>
    </citation>
    <scope>NUCLEOTIDE SEQUENCE [LARGE SCALE GENOMIC DNA]</scope>
    <source>
        <strain evidence="3 4">YIM 80766</strain>
    </source>
</reference>
<evidence type="ECO:0000256" key="1">
    <source>
        <dbReference type="ARBA" id="ARBA00006484"/>
    </source>
</evidence>
<comment type="similarity">
    <text evidence="1">Belongs to the short-chain dehydrogenases/reductases (SDR) family.</text>
</comment>
<dbReference type="PANTHER" id="PTHR24320:SF148">
    <property type="entry name" value="NAD(P)-BINDING ROSSMANN-FOLD SUPERFAMILY PROTEIN"/>
    <property type="match status" value="1"/>
</dbReference>
<keyword evidence="2" id="KW-0560">Oxidoreductase</keyword>
<evidence type="ECO:0000313" key="4">
    <source>
        <dbReference type="Proteomes" id="UP000244928"/>
    </source>
</evidence>
<dbReference type="Gene3D" id="3.40.50.720">
    <property type="entry name" value="NAD(P)-binding Rossmann-like Domain"/>
    <property type="match status" value="1"/>
</dbReference>
<dbReference type="InterPro" id="IPR036291">
    <property type="entry name" value="NAD(P)-bd_dom_sf"/>
</dbReference>
<accession>A0A2S1RAM2</accession>
<name>A0A2S1RAM2_9ACTN</name>
<dbReference type="InterPro" id="IPR002347">
    <property type="entry name" value="SDR_fam"/>
</dbReference>
<dbReference type="Proteomes" id="UP000244928">
    <property type="component" value="Chromosome"/>
</dbReference>
<dbReference type="AlphaFoldDB" id="A0A2S1RAM2"/>
<dbReference type="OrthoDB" id="4449798at2"/>
<sequence>MTRSRRWSPVDISDQTGRTFVVTGANGGIGLATTAALTARGARVVMACRNLEKAEAARATLPGVSRERAEVRRLDMADLDSVDEFAAAMRAEAAAPDAAPDAARSGAGRVDVLINNAGVMNIPHARTAQGHEMQFGVNVLGHHALTLGLEPILTDRVVWLGSLAHLMGRIDTDDLGMDARGYRPMAAYANSKLACIMLAYEWQRHLERAGGGLRSVAAHPGYTATELIRQSGDPVADRFFALGNSLTWAGLSPEMGALSVLYAATAPDVPGGAFVGPDRLGGLRGHPHLTRSSRRSHDRATAAALWLRCTEAAAFR</sequence>
<protein>
    <submittedName>
        <fullName evidence="3">Short-chain dehydrogenase</fullName>
    </submittedName>
</protein>
<dbReference type="SUPFAM" id="SSF51735">
    <property type="entry name" value="NAD(P)-binding Rossmann-fold domains"/>
    <property type="match status" value="1"/>
</dbReference>
<proteinExistence type="inferred from homology"/>
<dbReference type="Pfam" id="PF00106">
    <property type="entry name" value="adh_short"/>
    <property type="match status" value="1"/>
</dbReference>
<evidence type="ECO:0000256" key="2">
    <source>
        <dbReference type="ARBA" id="ARBA00023002"/>
    </source>
</evidence>
<dbReference type="PANTHER" id="PTHR24320">
    <property type="entry name" value="RETINOL DEHYDROGENASE"/>
    <property type="match status" value="1"/>
</dbReference>
<dbReference type="PRINTS" id="PR00081">
    <property type="entry name" value="GDHRDH"/>
</dbReference>
<dbReference type="KEGG" id="dlu:A6035_15430"/>
<dbReference type="EMBL" id="CP015449">
    <property type="protein sequence ID" value="AWH93340.1"/>
    <property type="molecule type" value="Genomic_DNA"/>
</dbReference>
<gene>
    <name evidence="3" type="ORF">A6035_15430</name>
</gene>
<keyword evidence="4" id="KW-1185">Reference proteome</keyword>
<evidence type="ECO:0000313" key="3">
    <source>
        <dbReference type="EMBL" id="AWH93340.1"/>
    </source>
</evidence>
<organism evidence="3 4">
    <name type="scientific">Dietzia lutea</name>
    <dbReference type="NCBI Taxonomy" id="546160"/>
    <lineage>
        <taxon>Bacteria</taxon>
        <taxon>Bacillati</taxon>
        <taxon>Actinomycetota</taxon>
        <taxon>Actinomycetes</taxon>
        <taxon>Mycobacteriales</taxon>
        <taxon>Dietziaceae</taxon>
        <taxon>Dietzia</taxon>
    </lineage>
</organism>